<dbReference type="PANTHER" id="PTHR43543">
    <property type="entry name" value="MALONIC SEMIALDEHYDE REDUCTASE RUTE-RELATED"/>
    <property type="match status" value="1"/>
</dbReference>
<sequence length="205" mass="21985">MIDDTTAHLPTGDALLTDAVFQGARTVGRFVDDSVPDALLRAVHDTVRWGPTAANSGPLRLLVVRSREARERLAVHMDEHNRERVLGAPVTLVVAADTDFHRHLPTLAPHAPTMGERLAGVPDVRAAMARDNAWLQTGYLVVGLRAVGLGVGPMTGMDAAGVDAEFFAGTGWHALAVLNVGWPDGEGTDRPRAPRLAWDEVAREV</sequence>
<dbReference type="InterPro" id="IPR050461">
    <property type="entry name" value="Nitroreductase_HadB/RutE"/>
</dbReference>
<dbReference type="PANTHER" id="PTHR43543:SF1">
    <property type="entry name" value="MALONIC SEMIALDEHYDE REDUCTASE RUTE-RELATED"/>
    <property type="match status" value="1"/>
</dbReference>
<keyword evidence="3" id="KW-1185">Reference proteome</keyword>
<dbReference type="NCBIfam" id="NF003768">
    <property type="entry name" value="PRK05365.1"/>
    <property type="match status" value="1"/>
</dbReference>
<evidence type="ECO:0000259" key="1">
    <source>
        <dbReference type="Pfam" id="PF00881"/>
    </source>
</evidence>
<dbReference type="EC" id="1.1.1.298" evidence="2"/>
<accession>A0ABY5KNT1</accession>
<proteinExistence type="predicted"/>
<name>A0ABY5KNT1_9CELL</name>
<dbReference type="EMBL" id="CP101987">
    <property type="protein sequence ID" value="UUI70735.1"/>
    <property type="molecule type" value="Genomic_DNA"/>
</dbReference>
<keyword evidence="2" id="KW-0560">Oxidoreductase</keyword>
<gene>
    <name evidence="2" type="ORF">NP048_13140</name>
</gene>
<feature type="domain" description="Nitroreductase" evidence="1">
    <location>
        <begin position="25"/>
        <end position="182"/>
    </location>
</feature>
<protein>
    <submittedName>
        <fullName evidence="2">Malonic semialdehyde reductase</fullName>
        <ecNumber evidence="2">1.1.1.298</ecNumber>
    </submittedName>
</protein>
<reference evidence="2 3" key="1">
    <citation type="submission" date="2022-07" db="EMBL/GenBank/DDBJ databases">
        <title>Novel species in genus cellulomonas.</title>
        <authorList>
            <person name="Ye L."/>
        </authorList>
    </citation>
    <scope>NUCLEOTIDE SEQUENCE [LARGE SCALE GENOMIC DNA]</scope>
    <source>
        <strain evidence="3">zg-B89</strain>
    </source>
</reference>
<organism evidence="2 3">
    <name type="scientific">Cellulomonas xiejunii</name>
    <dbReference type="NCBI Taxonomy" id="2968083"/>
    <lineage>
        <taxon>Bacteria</taxon>
        <taxon>Bacillati</taxon>
        <taxon>Actinomycetota</taxon>
        <taxon>Actinomycetes</taxon>
        <taxon>Micrococcales</taxon>
        <taxon>Cellulomonadaceae</taxon>
        <taxon>Cellulomonas</taxon>
    </lineage>
</organism>
<dbReference type="InterPro" id="IPR000415">
    <property type="entry name" value="Nitroreductase-like"/>
</dbReference>
<dbReference type="SUPFAM" id="SSF55469">
    <property type="entry name" value="FMN-dependent nitroreductase-like"/>
    <property type="match status" value="1"/>
</dbReference>
<dbReference type="Proteomes" id="UP001316384">
    <property type="component" value="Chromosome"/>
</dbReference>
<dbReference type="InterPro" id="IPR029479">
    <property type="entry name" value="Nitroreductase"/>
</dbReference>
<dbReference type="Pfam" id="PF00881">
    <property type="entry name" value="Nitroreductase"/>
    <property type="match status" value="1"/>
</dbReference>
<dbReference type="RefSeq" id="WP_227576092.1">
    <property type="nucleotide sequence ID" value="NZ_CP101987.1"/>
</dbReference>
<evidence type="ECO:0000313" key="3">
    <source>
        <dbReference type="Proteomes" id="UP001316384"/>
    </source>
</evidence>
<evidence type="ECO:0000313" key="2">
    <source>
        <dbReference type="EMBL" id="UUI70735.1"/>
    </source>
</evidence>
<dbReference type="Gene3D" id="3.40.109.10">
    <property type="entry name" value="NADH Oxidase"/>
    <property type="match status" value="1"/>
</dbReference>
<dbReference type="GO" id="GO:0035527">
    <property type="term" value="F:3-hydroxypropionate dehydrogenase (NADP+) activity"/>
    <property type="evidence" value="ECO:0007669"/>
    <property type="project" value="UniProtKB-EC"/>
</dbReference>